<keyword evidence="1" id="KW-1133">Transmembrane helix</keyword>
<proteinExistence type="predicted"/>
<protein>
    <submittedName>
        <fullName evidence="2">Uncharacterized protein</fullName>
    </submittedName>
</protein>
<evidence type="ECO:0000313" key="2">
    <source>
        <dbReference type="EMBL" id="GGL50800.1"/>
    </source>
</evidence>
<reference evidence="2" key="2">
    <citation type="submission" date="2020-09" db="EMBL/GenBank/DDBJ databases">
        <authorList>
            <person name="Sun Q."/>
            <person name="Zhou Y."/>
        </authorList>
    </citation>
    <scope>NUCLEOTIDE SEQUENCE</scope>
    <source>
        <strain evidence="2">CGMCC 4.7306</strain>
    </source>
</reference>
<dbReference type="RefSeq" id="WP_188893683.1">
    <property type="nucleotide sequence ID" value="NZ_BMMZ01000001.1"/>
</dbReference>
<gene>
    <name evidence="2" type="ORF">GCM10011575_06340</name>
</gene>
<comment type="caution">
    <text evidence="2">The sequence shown here is derived from an EMBL/GenBank/DDBJ whole genome shotgun (WGS) entry which is preliminary data.</text>
</comment>
<feature type="transmembrane region" description="Helical" evidence="1">
    <location>
        <begin position="48"/>
        <end position="70"/>
    </location>
</feature>
<keyword evidence="1" id="KW-0812">Transmembrane</keyword>
<accession>A0A917S1T5</accession>
<keyword evidence="1" id="KW-0472">Membrane</keyword>
<dbReference type="AlphaFoldDB" id="A0A917S1T5"/>
<dbReference type="EMBL" id="BMMZ01000001">
    <property type="protein sequence ID" value="GGL50800.1"/>
    <property type="molecule type" value="Genomic_DNA"/>
</dbReference>
<feature type="transmembrane region" description="Helical" evidence="1">
    <location>
        <begin position="82"/>
        <end position="102"/>
    </location>
</feature>
<evidence type="ECO:0000256" key="1">
    <source>
        <dbReference type="SAM" id="Phobius"/>
    </source>
</evidence>
<name>A0A917S1T5_9ACTN</name>
<evidence type="ECO:0000313" key="3">
    <source>
        <dbReference type="Proteomes" id="UP000613840"/>
    </source>
</evidence>
<organism evidence="2 3">
    <name type="scientific">Microlunatus endophyticus</name>
    <dbReference type="NCBI Taxonomy" id="1716077"/>
    <lineage>
        <taxon>Bacteria</taxon>
        <taxon>Bacillati</taxon>
        <taxon>Actinomycetota</taxon>
        <taxon>Actinomycetes</taxon>
        <taxon>Propionibacteriales</taxon>
        <taxon>Propionibacteriaceae</taxon>
        <taxon>Microlunatus</taxon>
    </lineage>
</organism>
<keyword evidence="3" id="KW-1185">Reference proteome</keyword>
<reference evidence="2" key="1">
    <citation type="journal article" date="2014" name="Int. J. Syst. Evol. Microbiol.">
        <title>Complete genome sequence of Corynebacterium casei LMG S-19264T (=DSM 44701T), isolated from a smear-ripened cheese.</title>
        <authorList>
            <consortium name="US DOE Joint Genome Institute (JGI-PGF)"/>
            <person name="Walter F."/>
            <person name="Albersmeier A."/>
            <person name="Kalinowski J."/>
            <person name="Ruckert C."/>
        </authorList>
    </citation>
    <scope>NUCLEOTIDE SEQUENCE</scope>
    <source>
        <strain evidence="2">CGMCC 4.7306</strain>
    </source>
</reference>
<dbReference type="Proteomes" id="UP000613840">
    <property type="component" value="Unassembled WGS sequence"/>
</dbReference>
<sequence>MARPLRLVLASAGVLLGLLSVLVAASQITLTYYLPSPGGIATTHTTTFQPAIVATVVAVVMALVLIGWLVRNLIGASRNWLWAIPVAALIISYAVIIAVAGMPRPSF</sequence>